<dbReference type="PANTHER" id="PTHR30069:SF49">
    <property type="entry name" value="OUTER MEMBRANE PROTEIN C"/>
    <property type="match status" value="1"/>
</dbReference>
<dbReference type="SUPFAM" id="SSF56935">
    <property type="entry name" value="Porins"/>
    <property type="match status" value="1"/>
</dbReference>
<feature type="domain" description="TonB-dependent receptor-like beta-barrel" evidence="9">
    <location>
        <begin position="203"/>
        <end position="602"/>
    </location>
</feature>
<dbReference type="OrthoDB" id="5332150at2"/>
<accession>A0A2W6NM58</accession>
<dbReference type="Gene3D" id="2.40.170.20">
    <property type="entry name" value="TonB-dependent receptor, beta-barrel domain"/>
    <property type="match status" value="1"/>
</dbReference>
<keyword evidence="5 8" id="KW-0798">TonB box</keyword>
<evidence type="ECO:0000256" key="3">
    <source>
        <dbReference type="ARBA" id="ARBA00022452"/>
    </source>
</evidence>
<evidence type="ECO:0000256" key="6">
    <source>
        <dbReference type="ARBA" id="ARBA00023136"/>
    </source>
</evidence>
<dbReference type="AlphaFoldDB" id="A0A2W6NM58"/>
<reference evidence="11 12" key="1">
    <citation type="submission" date="2017-03" db="EMBL/GenBank/DDBJ databases">
        <title>Genomic and clinical evidence uncovers the enterohepatic species Helicobacter valdiviensis as a potential human intestinal pathogen.</title>
        <authorList>
            <person name="Fresia P."/>
            <person name="Jara R."/>
            <person name="Sierra R."/>
            <person name="Ferres I."/>
            <person name="Greif G."/>
            <person name="Iraola G."/>
            <person name="Collado L."/>
        </authorList>
    </citation>
    <scope>NUCLEOTIDE SEQUENCE [LARGE SCALE GENOMIC DNA]</scope>
    <source>
        <strain evidence="11 12">WBE14</strain>
    </source>
</reference>
<dbReference type="Pfam" id="PF07715">
    <property type="entry name" value="Plug"/>
    <property type="match status" value="1"/>
</dbReference>
<dbReference type="PANTHER" id="PTHR30069">
    <property type="entry name" value="TONB-DEPENDENT OUTER MEMBRANE RECEPTOR"/>
    <property type="match status" value="1"/>
</dbReference>
<comment type="similarity">
    <text evidence="8">Belongs to the TonB-dependent receptor family.</text>
</comment>
<keyword evidence="2" id="KW-0813">Transport</keyword>
<comment type="caution">
    <text evidence="11">The sequence shown here is derived from an EMBL/GenBank/DDBJ whole genome shotgun (WGS) entry which is preliminary data.</text>
</comment>
<evidence type="ECO:0000259" key="9">
    <source>
        <dbReference type="Pfam" id="PF00593"/>
    </source>
</evidence>
<dbReference type="GO" id="GO:0044718">
    <property type="term" value="P:siderophore transmembrane transport"/>
    <property type="evidence" value="ECO:0007669"/>
    <property type="project" value="TreeGrafter"/>
</dbReference>
<dbReference type="InterPro" id="IPR039426">
    <property type="entry name" value="TonB-dep_rcpt-like"/>
</dbReference>
<dbReference type="InterPro" id="IPR036942">
    <property type="entry name" value="Beta-barrel_TonB_sf"/>
</dbReference>
<dbReference type="GO" id="GO:0015344">
    <property type="term" value="F:siderophore uptake transmembrane transporter activity"/>
    <property type="evidence" value="ECO:0007669"/>
    <property type="project" value="TreeGrafter"/>
</dbReference>
<evidence type="ECO:0000256" key="2">
    <source>
        <dbReference type="ARBA" id="ARBA00022448"/>
    </source>
</evidence>
<feature type="domain" description="TonB-dependent receptor plug" evidence="10">
    <location>
        <begin position="50"/>
        <end position="136"/>
    </location>
</feature>
<dbReference type="GO" id="GO:0009279">
    <property type="term" value="C:cell outer membrane"/>
    <property type="evidence" value="ECO:0007669"/>
    <property type="project" value="UniProtKB-SubCell"/>
</dbReference>
<dbReference type="InterPro" id="IPR037066">
    <property type="entry name" value="Plug_dom_sf"/>
</dbReference>
<keyword evidence="6 8" id="KW-0472">Membrane</keyword>
<comment type="subcellular location">
    <subcellularLocation>
        <location evidence="1">Cell outer membrane</location>
        <topology evidence="1">Multi-pass membrane protein</topology>
    </subcellularLocation>
</comment>
<keyword evidence="7" id="KW-0998">Cell outer membrane</keyword>
<organism evidence="11 12">
    <name type="scientific">Helicobacter valdiviensis</name>
    <dbReference type="NCBI Taxonomy" id="1458358"/>
    <lineage>
        <taxon>Bacteria</taxon>
        <taxon>Pseudomonadati</taxon>
        <taxon>Campylobacterota</taxon>
        <taxon>Epsilonproteobacteria</taxon>
        <taxon>Campylobacterales</taxon>
        <taxon>Helicobacteraceae</taxon>
        <taxon>Helicobacter</taxon>
    </lineage>
</organism>
<name>A0A2W6NM58_9HELI</name>
<dbReference type="InterPro" id="IPR000531">
    <property type="entry name" value="Beta-barrel_TonB"/>
</dbReference>
<evidence type="ECO:0000256" key="8">
    <source>
        <dbReference type="RuleBase" id="RU003357"/>
    </source>
</evidence>
<keyword evidence="4" id="KW-0812">Transmembrane</keyword>
<protein>
    <submittedName>
        <fullName evidence="11">TonB-dependent receptor</fullName>
    </submittedName>
</protein>
<dbReference type="RefSeq" id="WP_111229389.1">
    <property type="nucleotide sequence ID" value="NZ_NBIU01000006.1"/>
</dbReference>
<gene>
    <name evidence="11" type="ORF">B6S12_03265</name>
</gene>
<keyword evidence="3" id="KW-1134">Transmembrane beta strand</keyword>
<evidence type="ECO:0000256" key="7">
    <source>
        <dbReference type="ARBA" id="ARBA00023237"/>
    </source>
</evidence>
<evidence type="ECO:0000256" key="1">
    <source>
        <dbReference type="ARBA" id="ARBA00004571"/>
    </source>
</evidence>
<dbReference type="Pfam" id="PF00593">
    <property type="entry name" value="TonB_dep_Rec_b-barrel"/>
    <property type="match status" value="1"/>
</dbReference>
<keyword evidence="11" id="KW-0675">Receptor</keyword>
<keyword evidence="12" id="KW-1185">Reference proteome</keyword>
<proteinExistence type="inferred from homology"/>
<evidence type="ECO:0000256" key="5">
    <source>
        <dbReference type="ARBA" id="ARBA00023077"/>
    </source>
</evidence>
<evidence type="ECO:0000259" key="10">
    <source>
        <dbReference type="Pfam" id="PF07715"/>
    </source>
</evidence>
<sequence length="644" mass="72205">MKYKLFALLSLSSFLYPQSNQVSIKYTNSPLTNPTQIDYTDILGKDALLNNSDIAKSLQQIPGFSVAKKGGGGTEAFFRSLGGGRLPIIVNGGTLLGGCGGRMDTTLTYIFPQNYNSIEIIKGPQDVRFGSLITGGMLFDREILTLNKPSFNGGADMLYGSFGRIDANTHLIGGNEWGNLQAIYSNYRSDDYKNGEGAKVHSKYKRQSGTFIGALTPSPDLKLELSLDIGRGEAAYADRAMDARTFDRESYQAHLIKLFGDDVLDFHLYHHEIDHIMDNFSLTNGIPKIGNKYQISNPNRTNTGARLEYQKKFELTKLYFGGNYNLDKHKIRSISNQNSPQDAESILNNPYSPNYTFKNYGIFTQMETFTYSNVGYFAGLRGDRVDTSAHKQGISNTKYALSGFGRIEKYLGDYTLYTGLGYAQRIPDFWEVSKKDGLNLNKEKNTQLDLGISYQKDKLSFNVSGYASYIKDYIMLNYNTPSTTSFNTDALLLGGEAEISYEFLPYTFALGQISYTYGKDTKENRPLAQIAPLQSLFALKYDNNKYFIKGELIAHAKQTRSLKGYGNVVGQDFGDSSGFGILNFYAGYTYKNFKLFAGVENITNKLYSYHLSKNSIELDAVDNPINSRVYEIGRNFWLRAKIDF</sequence>
<dbReference type="InterPro" id="IPR012910">
    <property type="entry name" value="Plug_dom"/>
</dbReference>
<evidence type="ECO:0000313" key="11">
    <source>
        <dbReference type="EMBL" id="PZT48506.1"/>
    </source>
</evidence>
<evidence type="ECO:0000256" key="4">
    <source>
        <dbReference type="ARBA" id="ARBA00022692"/>
    </source>
</evidence>
<dbReference type="Gene3D" id="2.170.130.10">
    <property type="entry name" value="TonB-dependent receptor, plug domain"/>
    <property type="match status" value="1"/>
</dbReference>
<dbReference type="EMBL" id="NBIU01000006">
    <property type="protein sequence ID" value="PZT48506.1"/>
    <property type="molecule type" value="Genomic_DNA"/>
</dbReference>
<dbReference type="Proteomes" id="UP000249746">
    <property type="component" value="Unassembled WGS sequence"/>
</dbReference>
<evidence type="ECO:0000313" key="12">
    <source>
        <dbReference type="Proteomes" id="UP000249746"/>
    </source>
</evidence>